<dbReference type="Pfam" id="PF00067">
    <property type="entry name" value="p450"/>
    <property type="match status" value="1"/>
</dbReference>
<dbReference type="CDD" id="cd11058">
    <property type="entry name" value="CYP60B-like"/>
    <property type="match status" value="1"/>
</dbReference>
<dbReference type="OrthoDB" id="1470350at2759"/>
<dbReference type="InterPro" id="IPR036396">
    <property type="entry name" value="Cyt_P450_sf"/>
</dbReference>
<evidence type="ECO:0000256" key="4">
    <source>
        <dbReference type="ARBA" id="ARBA00023004"/>
    </source>
</evidence>
<dbReference type="GO" id="GO:0005506">
    <property type="term" value="F:iron ion binding"/>
    <property type="evidence" value="ECO:0007669"/>
    <property type="project" value="InterPro"/>
</dbReference>
<comment type="similarity">
    <text evidence="6">Belongs to the cytochrome P450 family.</text>
</comment>
<keyword evidence="4 5" id="KW-0408">Iron</keyword>
<dbReference type="GO" id="GO:0043386">
    <property type="term" value="P:mycotoxin biosynthetic process"/>
    <property type="evidence" value="ECO:0007669"/>
    <property type="project" value="UniProtKB-ARBA"/>
</dbReference>
<dbReference type="FunFam" id="1.10.630.10:FF:000129">
    <property type="entry name" value="Benzoate 4-monooxygenase cytochrome P450"/>
    <property type="match status" value="1"/>
</dbReference>
<dbReference type="Gene3D" id="1.10.630.10">
    <property type="entry name" value="Cytochrome P450"/>
    <property type="match status" value="1"/>
</dbReference>
<protein>
    <recommendedName>
        <fullName evidence="10">Benzoate 4-monooxygenase cytochrome P450</fullName>
    </recommendedName>
</protein>
<evidence type="ECO:0000313" key="8">
    <source>
        <dbReference type="EMBL" id="OQE02854.1"/>
    </source>
</evidence>
<accession>A0A1V6RN40</accession>
<dbReference type="PRINTS" id="PR00385">
    <property type="entry name" value="P450"/>
</dbReference>
<gene>
    <name evidence="8" type="ORF">PENVUL_c037G06784</name>
</gene>
<evidence type="ECO:0000256" key="3">
    <source>
        <dbReference type="ARBA" id="ARBA00023002"/>
    </source>
</evidence>
<evidence type="ECO:0008006" key="10">
    <source>
        <dbReference type="Google" id="ProtNLM"/>
    </source>
</evidence>
<evidence type="ECO:0000256" key="7">
    <source>
        <dbReference type="SAM" id="Phobius"/>
    </source>
</evidence>
<keyword evidence="3 6" id="KW-0560">Oxidoreductase</keyword>
<evidence type="ECO:0000256" key="6">
    <source>
        <dbReference type="RuleBase" id="RU000461"/>
    </source>
</evidence>
<evidence type="ECO:0000256" key="5">
    <source>
        <dbReference type="PIRSR" id="PIRSR602401-1"/>
    </source>
</evidence>
<dbReference type="STRING" id="29845.A0A1V6RN40"/>
<dbReference type="SUPFAM" id="SSF48264">
    <property type="entry name" value="Cytochrome P450"/>
    <property type="match status" value="1"/>
</dbReference>
<dbReference type="PRINTS" id="PR00463">
    <property type="entry name" value="EP450I"/>
</dbReference>
<comment type="caution">
    <text evidence="8">The sequence shown here is derived from an EMBL/GenBank/DDBJ whole genome shotgun (WGS) entry which is preliminary data.</text>
</comment>
<feature type="transmembrane region" description="Helical" evidence="7">
    <location>
        <begin position="12"/>
        <end position="29"/>
    </location>
</feature>
<keyword evidence="6" id="KW-0503">Monooxygenase</keyword>
<dbReference type="GO" id="GO:0020037">
    <property type="term" value="F:heme binding"/>
    <property type="evidence" value="ECO:0007669"/>
    <property type="project" value="InterPro"/>
</dbReference>
<dbReference type="InterPro" id="IPR001128">
    <property type="entry name" value="Cyt_P450"/>
</dbReference>
<name>A0A1V6RN40_9EURO</name>
<keyword evidence="2 5" id="KW-0479">Metal-binding</keyword>
<dbReference type="GO" id="GO:0004497">
    <property type="term" value="F:monooxygenase activity"/>
    <property type="evidence" value="ECO:0007669"/>
    <property type="project" value="UniProtKB-KW"/>
</dbReference>
<keyword evidence="7" id="KW-0812">Transmembrane</keyword>
<evidence type="ECO:0000256" key="1">
    <source>
        <dbReference type="ARBA" id="ARBA00001971"/>
    </source>
</evidence>
<dbReference type="Proteomes" id="UP000191518">
    <property type="component" value="Unassembled WGS sequence"/>
</dbReference>
<evidence type="ECO:0000256" key="2">
    <source>
        <dbReference type="ARBA" id="ARBA00022723"/>
    </source>
</evidence>
<reference evidence="9" key="1">
    <citation type="journal article" date="2017" name="Nat. Microbiol.">
        <title>Global analysis of biosynthetic gene clusters reveals vast potential of secondary metabolite production in Penicillium species.</title>
        <authorList>
            <person name="Nielsen J.C."/>
            <person name="Grijseels S."/>
            <person name="Prigent S."/>
            <person name="Ji B."/>
            <person name="Dainat J."/>
            <person name="Nielsen K.F."/>
            <person name="Frisvad J.C."/>
            <person name="Workman M."/>
            <person name="Nielsen J."/>
        </authorList>
    </citation>
    <scope>NUCLEOTIDE SEQUENCE [LARGE SCALE GENOMIC DNA]</scope>
    <source>
        <strain evidence="9">IBT 29486</strain>
    </source>
</reference>
<sequence length="503" mass="56924">MAVLADLTGTSALKILSIALVAWVVAIWIKIKRHPLSKFPGPPTAAFSNISYSRRFMGGRQPYEMLRLHEKYGKSTHFCPVVRVTPNELSFNTSTSWRDIYGQRKDHQPFIKSDFYDGGSFAAEAHSIVSERDPAKHAVMRKYLSNAFSDRSLREQEYLVSEVVDLFIEKIGEKGDNGVDLVLWLNLTTFDIIGNLAFGQVFQGVASGTEHFWVSIVVKSMRMGALADCFKRFPYLAAIFIKLFPSLLNKLIADTRRHEAYTIELIKKRVNKKTDRPDFITRILDARKTDEISEIQIAAHASDFVIAGSETTATALACVTYYLQRNPKVLKKLKSEIRSTFKDYDQITAASTQSMEYLNAVLVEGMRIYPPLPFALPRVVPEGGDTVDGHFLPAGTVVSTNPFATCMSSDNFTSPWDFKPERWIGPNKLDNLEASQPFSYGARACLGRSLGWMELRTILAKLYFKYDLELMDDTLNWQEASEMHTLWKKPKLMVRPKPKGDKV</sequence>
<feature type="binding site" description="axial binding residue" evidence="5">
    <location>
        <position position="445"/>
    </location>
    <ligand>
        <name>heme</name>
        <dbReference type="ChEBI" id="CHEBI:30413"/>
    </ligand>
    <ligandPart>
        <name>Fe</name>
        <dbReference type="ChEBI" id="CHEBI:18248"/>
    </ligandPart>
</feature>
<comment type="cofactor">
    <cofactor evidence="1 5">
        <name>heme</name>
        <dbReference type="ChEBI" id="CHEBI:30413"/>
    </cofactor>
</comment>
<dbReference type="PROSITE" id="PS00086">
    <property type="entry name" value="CYTOCHROME_P450"/>
    <property type="match status" value="1"/>
</dbReference>
<dbReference type="PANTHER" id="PTHR24305:SF161">
    <property type="entry name" value="P450, PUTATIVE (EUROFUNG)-RELATED"/>
    <property type="match status" value="1"/>
</dbReference>
<dbReference type="EMBL" id="MDYP01000037">
    <property type="protein sequence ID" value="OQE02854.1"/>
    <property type="molecule type" value="Genomic_DNA"/>
</dbReference>
<keyword evidence="7" id="KW-0472">Membrane</keyword>
<keyword evidence="9" id="KW-1185">Reference proteome</keyword>
<keyword evidence="7" id="KW-1133">Transmembrane helix</keyword>
<dbReference type="InterPro" id="IPR017972">
    <property type="entry name" value="Cyt_P450_CS"/>
</dbReference>
<dbReference type="InterPro" id="IPR050121">
    <property type="entry name" value="Cytochrome_P450_monoxygenase"/>
</dbReference>
<dbReference type="InterPro" id="IPR002401">
    <property type="entry name" value="Cyt_P450_E_grp-I"/>
</dbReference>
<dbReference type="PANTHER" id="PTHR24305">
    <property type="entry name" value="CYTOCHROME P450"/>
    <property type="match status" value="1"/>
</dbReference>
<organism evidence="8 9">
    <name type="scientific">Penicillium vulpinum</name>
    <dbReference type="NCBI Taxonomy" id="29845"/>
    <lineage>
        <taxon>Eukaryota</taxon>
        <taxon>Fungi</taxon>
        <taxon>Dikarya</taxon>
        <taxon>Ascomycota</taxon>
        <taxon>Pezizomycotina</taxon>
        <taxon>Eurotiomycetes</taxon>
        <taxon>Eurotiomycetidae</taxon>
        <taxon>Eurotiales</taxon>
        <taxon>Aspergillaceae</taxon>
        <taxon>Penicillium</taxon>
    </lineage>
</organism>
<keyword evidence="5 6" id="KW-0349">Heme</keyword>
<dbReference type="AlphaFoldDB" id="A0A1V6RN40"/>
<proteinExistence type="inferred from homology"/>
<dbReference type="GO" id="GO:0016705">
    <property type="term" value="F:oxidoreductase activity, acting on paired donors, with incorporation or reduction of molecular oxygen"/>
    <property type="evidence" value="ECO:0007669"/>
    <property type="project" value="InterPro"/>
</dbReference>
<evidence type="ECO:0000313" key="9">
    <source>
        <dbReference type="Proteomes" id="UP000191518"/>
    </source>
</evidence>